<accession>A0A0F9GW14</accession>
<dbReference type="AlphaFoldDB" id="A0A0F9GW14"/>
<keyword evidence="1" id="KW-1133">Transmembrane helix</keyword>
<feature type="transmembrane region" description="Helical" evidence="1">
    <location>
        <begin position="38"/>
        <end position="57"/>
    </location>
</feature>
<sequence>MTSELSILGIVGLLVTLTVAARSLTALATRTPEAAAPLPGDLVALLVFAPAVLILGLRDLFDGTTILAAQAFLGA</sequence>
<keyword evidence="1" id="KW-0812">Transmembrane</keyword>
<comment type="caution">
    <text evidence="2">The sequence shown here is derived from an EMBL/GenBank/DDBJ whole genome shotgun (WGS) entry which is preliminary data.</text>
</comment>
<evidence type="ECO:0000313" key="2">
    <source>
        <dbReference type="EMBL" id="KKL73585.1"/>
    </source>
</evidence>
<proteinExistence type="predicted"/>
<dbReference type="EMBL" id="LAZR01024915">
    <property type="protein sequence ID" value="KKL73585.1"/>
    <property type="molecule type" value="Genomic_DNA"/>
</dbReference>
<feature type="non-terminal residue" evidence="2">
    <location>
        <position position="75"/>
    </location>
</feature>
<protein>
    <submittedName>
        <fullName evidence="2">Uncharacterized protein</fullName>
    </submittedName>
</protein>
<evidence type="ECO:0000256" key="1">
    <source>
        <dbReference type="SAM" id="Phobius"/>
    </source>
</evidence>
<name>A0A0F9GW14_9ZZZZ</name>
<reference evidence="2" key="1">
    <citation type="journal article" date="2015" name="Nature">
        <title>Complex archaea that bridge the gap between prokaryotes and eukaryotes.</title>
        <authorList>
            <person name="Spang A."/>
            <person name="Saw J.H."/>
            <person name="Jorgensen S.L."/>
            <person name="Zaremba-Niedzwiedzka K."/>
            <person name="Martijn J."/>
            <person name="Lind A.E."/>
            <person name="van Eijk R."/>
            <person name="Schleper C."/>
            <person name="Guy L."/>
            <person name="Ettema T.J."/>
        </authorList>
    </citation>
    <scope>NUCLEOTIDE SEQUENCE</scope>
</reference>
<keyword evidence="1" id="KW-0472">Membrane</keyword>
<gene>
    <name evidence="2" type="ORF">LCGC14_2073460</name>
</gene>
<organism evidence="2">
    <name type="scientific">marine sediment metagenome</name>
    <dbReference type="NCBI Taxonomy" id="412755"/>
    <lineage>
        <taxon>unclassified sequences</taxon>
        <taxon>metagenomes</taxon>
        <taxon>ecological metagenomes</taxon>
    </lineage>
</organism>